<feature type="transmembrane region" description="Helical" evidence="7">
    <location>
        <begin position="737"/>
        <end position="760"/>
    </location>
</feature>
<evidence type="ECO:0000313" key="11">
    <source>
        <dbReference type="EMBL" id="MBI1756805.1"/>
    </source>
</evidence>
<dbReference type="InterPro" id="IPR035906">
    <property type="entry name" value="MetI-like_sf"/>
</dbReference>
<feature type="transmembrane region" description="Helical" evidence="7">
    <location>
        <begin position="461"/>
        <end position="481"/>
    </location>
</feature>
<feature type="compositionally biased region" description="Polar residues" evidence="8">
    <location>
        <begin position="547"/>
        <end position="560"/>
    </location>
</feature>
<keyword evidence="3" id="KW-1003">Cell membrane</keyword>
<name>A0A931LXU1_FIMGI</name>
<comment type="caution">
    <text evidence="11">The sequence shown here is derived from an EMBL/GenBank/DDBJ whole genome shotgun (WGS) entry which is preliminary data.</text>
</comment>
<evidence type="ECO:0000256" key="5">
    <source>
        <dbReference type="ARBA" id="ARBA00022989"/>
    </source>
</evidence>
<evidence type="ECO:0000256" key="4">
    <source>
        <dbReference type="ARBA" id="ARBA00022692"/>
    </source>
</evidence>
<feature type="chain" id="PRO_5036743816" evidence="9">
    <location>
        <begin position="23"/>
        <end position="878"/>
    </location>
</feature>
<dbReference type="InterPro" id="IPR051393">
    <property type="entry name" value="ABC_transporter_permease"/>
</dbReference>
<evidence type="ECO:0000256" key="2">
    <source>
        <dbReference type="ARBA" id="ARBA00022448"/>
    </source>
</evidence>
<dbReference type="InterPro" id="IPR006059">
    <property type="entry name" value="SBP"/>
</dbReference>
<dbReference type="PANTHER" id="PTHR30193">
    <property type="entry name" value="ABC TRANSPORTER PERMEASE PROTEIN"/>
    <property type="match status" value="1"/>
</dbReference>
<feature type="region of interest" description="Disordered" evidence="8">
    <location>
        <begin position="495"/>
        <end position="572"/>
    </location>
</feature>
<feature type="transmembrane region" description="Helical" evidence="7">
    <location>
        <begin position="581"/>
        <end position="599"/>
    </location>
</feature>
<keyword evidence="6 7" id="KW-0472">Membrane</keyword>
<accession>A0A931LXU1</accession>
<evidence type="ECO:0000256" key="7">
    <source>
        <dbReference type="RuleBase" id="RU363032"/>
    </source>
</evidence>
<evidence type="ECO:0000256" key="6">
    <source>
        <dbReference type="ARBA" id="ARBA00023136"/>
    </source>
</evidence>
<evidence type="ECO:0000259" key="10">
    <source>
        <dbReference type="PROSITE" id="PS50928"/>
    </source>
</evidence>
<dbReference type="AlphaFoldDB" id="A0A931LXU1"/>
<evidence type="ECO:0000256" key="8">
    <source>
        <dbReference type="SAM" id="MobiDB-lite"/>
    </source>
</evidence>
<dbReference type="Pfam" id="PF01547">
    <property type="entry name" value="SBP_bac_1"/>
    <property type="match status" value="1"/>
</dbReference>
<feature type="transmembrane region" description="Helical" evidence="7">
    <location>
        <begin position="676"/>
        <end position="693"/>
    </location>
</feature>
<dbReference type="Gene3D" id="3.40.190.10">
    <property type="entry name" value="Periplasmic binding protein-like II"/>
    <property type="match status" value="1"/>
</dbReference>
<dbReference type="Proteomes" id="UP000727962">
    <property type="component" value="Unassembled WGS sequence"/>
</dbReference>
<gene>
    <name evidence="11" type="ORF">HYR64_06840</name>
</gene>
<dbReference type="CDD" id="cd13585">
    <property type="entry name" value="PBP2_TMBP_like"/>
    <property type="match status" value="1"/>
</dbReference>
<feature type="signal peptide" evidence="9">
    <location>
        <begin position="1"/>
        <end position="22"/>
    </location>
</feature>
<dbReference type="GO" id="GO:0005886">
    <property type="term" value="C:plasma membrane"/>
    <property type="evidence" value="ECO:0007669"/>
    <property type="project" value="UniProtKB-SubCell"/>
</dbReference>
<dbReference type="PROSITE" id="PS50928">
    <property type="entry name" value="ABC_TM1"/>
    <property type="match status" value="1"/>
</dbReference>
<sequence>MPIWGRALICCVAFLACALAAAQKTTIRMMAGPSQGIPPKEDTNPRSLARRAVFEEFHRQNPDVEVVNAGGLELKGDMQESGFLMSMAGDTAPDVFYVNFRQYYNYIDQGFCRPLDDLVAKNPEALERLNPIVGKVLRSYDGKLYAIPWFQVAMALYYRRDHFAEAGLDPNRPPSDWDEFLAYGRRLTESKEGRNGFAFSNGMGSRGYHWVDFVWQAGGEVVEPAEGGFWRSTIDTPQVATALDFYRRLVAETWTGKDGKSHGPVAAVSPTYSQDILDGKVSMWLGYTGDVVMNMADLNPSLIGVAALPAGPDGHANEINAGMWAINASVTDPKKLDACWRFIRYFAGDEAAKINTQRFVEMGMGNLVIPTWLRRFGYKDQLATIDPGWVRANDEVFKSGHPEPYGRNCQQAYLVLDEALDRAVLEPDTPARSILHDVARQMDRKLLGYTPPDVLARQRGWATGILGAFFLTLAWWGIAAWRRAARFAMPPDVPSGGYPPSDDGSASVHPGRDGTSASAPAIFPLPRRGKSVEGLPRPDGGDLGAPPNQTTSTPVRSRSQALPLGTGGGGSARTHRRAARFVALCMAPAAASLIVWAYYPLLRGLIIAFQDYRIVKGSRWVGVDNFVTAFTSPIFYRSLLNSFLYVALSLVIGFFLPIFLAIALNEIPRFKVFFRTVFYLPAMTSPIVIAFLWRQFYDRSESGILNSILAPIADALNAIQPWWHVEKSHDWLGSTHLAMFAVVLPGIWAGAGPGSILYLAALKNIPAERYEAADLDGASWWGKIWRVMLPGLRPLILINLLGVFIAGFKAMDSVFVLTGGGPLYSTHTIGLEVWTSAFLFLKFGYATAAAWVMGAILVGFTLMQIKSLLRLRFRAAGL</sequence>
<dbReference type="InterPro" id="IPR000515">
    <property type="entry name" value="MetI-like"/>
</dbReference>
<feature type="transmembrane region" description="Helical" evidence="7">
    <location>
        <begin position="837"/>
        <end position="862"/>
    </location>
</feature>
<proteinExistence type="inferred from homology"/>
<dbReference type="EMBL" id="JACOSL010000039">
    <property type="protein sequence ID" value="MBI1756805.1"/>
    <property type="molecule type" value="Genomic_DNA"/>
</dbReference>
<dbReference type="SUPFAM" id="SSF161098">
    <property type="entry name" value="MetI-like"/>
    <property type="match status" value="1"/>
</dbReference>
<evidence type="ECO:0000313" key="12">
    <source>
        <dbReference type="Proteomes" id="UP000727962"/>
    </source>
</evidence>
<keyword evidence="5 7" id="KW-1133">Transmembrane helix</keyword>
<feature type="transmembrane region" description="Helical" evidence="7">
    <location>
        <begin position="643"/>
        <end position="664"/>
    </location>
</feature>
<comment type="subcellular location">
    <subcellularLocation>
        <location evidence="1 7">Cell membrane</location>
        <topology evidence="1 7">Multi-pass membrane protein</topology>
    </subcellularLocation>
</comment>
<reference evidence="11" key="1">
    <citation type="submission" date="2020-07" db="EMBL/GenBank/DDBJ databases">
        <title>Huge and variable diversity of episymbiotic CPR bacteria and DPANN archaea in groundwater ecosystems.</title>
        <authorList>
            <person name="He C.Y."/>
            <person name="Keren R."/>
            <person name="Whittaker M."/>
            <person name="Farag I.F."/>
            <person name="Doudna J."/>
            <person name="Cate J.H.D."/>
            <person name="Banfield J.F."/>
        </authorList>
    </citation>
    <scope>NUCLEOTIDE SEQUENCE</scope>
    <source>
        <strain evidence="11">NC_groundwater_17_Pr7_B-0.1um_64_12</strain>
    </source>
</reference>
<feature type="transmembrane region" description="Helical" evidence="7">
    <location>
        <begin position="795"/>
        <end position="817"/>
    </location>
</feature>
<comment type="similarity">
    <text evidence="7">Belongs to the binding-protein-dependent transport system permease family.</text>
</comment>
<keyword evidence="2 7" id="KW-0813">Transport</keyword>
<feature type="domain" description="ABC transmembrane type-1" evidence="10">
    <location>
        <begin position="639"/>
        <end position="864"/>
    </location>
</feature>
<dbReference type="PANTHER" id="PTHR30193:SF37">
    <property type="entry name" value="INNER MEMBRANE ABC TRANSPORTER PERMEASE PROTEIN YCJO"/>
    <property type="match status" value="1"/>
</dbReference>
<dbReference type="Gene3D" id="1.10.3720.10">
    <property type="entry name" value="MetI-like"/>
    <property type="match status" value="1"/>
</dbReference>
<dbReference type="SUPFAM" id="SSF53850">
    <property type="entry name" value="Periplasmic binding protein-like II"/>
    <property type="match status" value="1"/>
</dbReference>
<dbReference type="GO" id="GO:0055085">
    <property type="term" value="P:transmembrane transport"/>
    <property type="evidence" value="ECO:0007669"/>
    <property type="project" value="InterPro"/>
</dbReference>
<evidence type="ECO:0000256" key="9">
    <source>
        <dbReference type="SAM" id="SignalP"/>
    </source>
</evidence>
<keyword evidence="4 7" id="KW-0812">Transmembrane</keyword>
<evidence type="ECO:0000256" key="3">
    <source>
        <dbReference type="ARBA" id="ARBA00022475"/>
    </source>
</evidence>
<dbReference type="Pfam" id="PF00528">
    <property type="entry name" value="BPD_transp_1"/>
    <property type="match status" value="1"/>
</dbReference>
<dbReference type="CDD" id="cd06261">
    <property type="entry name" value="TM_PBP2"/>
    <property type="match status" value="1"/>
</dbReference>
<evidence type="ECO:0000256" key="1">
    <source>
        <dbReference type="ARBA" id="ARBA00004651"/>
    </source>
</evidence>
<keyword evidence="9" id="KW-0732">Signal</keyword>
<organism evidence="11 12">
    <name type="scientific">Fimbriimonas ginsengisoli</name>
    <dbReference type="NCBI Taxonomy" id="1005039"/>
    <lineage>
        <taxon>Bacteria</taxon>
        <taxon>Bacillati</taxon>
        <taxon>Armatimonadota</taxon>
        <taxon>Fimbriimonadia</taxon>
        <taxon>Fimbriimonadales</taxon>
        <taxon>Fimbriimonadaceae</taxon>
        <taxon>Fimbriimonas</taxon>
    </lineage>
</organism>
<protein>
    <submittedName>
        <fullName evidence="11">Extracellular solute-binding protein</fullName>
    </submittedName>
</protein>
<dbReference type="PROSITE" id="PS51257">
    <property type="entry name" value="PROKAR_LIPOPROTEIN"/>
    <property type="match status" value="1"/>
</dbReference>